<dbReference type="EMBL" id="VKHT01001321">
    <property type="protein sequence ID" value="MBB0247049.1"/>
    <property type="molecule type" value="Genomic_DNA"/>
</dbReference>
<keyword evidence="3 4" id="KW-0460">Magnesium</keyword>
<keyword evidence="2" id="KW-0378">Hydrolase</keyword>
<evidence type="ECO:0000256" key="4">
    <source>
        <dbReference type="PIRSR" id="PIRSR600760-2"/>
    </source>
</evidence>
<comment type="cofactor">
    <cofactor evidence="4">
        <name>Mg(2+)</name>
        <dbReference type="ChEBI" id="CHEBI:18420"/>
    </cofactor>
</comment>
<evidence type="ECO:0000313" key="5">
    <source>
        <dbReference type="EMBL" id="MBB0247049.1"/>
    </source>
</evidence>
<keyword evidence="6" id="KW-1185">Reference proteome</keyword>
<feature type="binding site" evidence="4">
    <location>
        <position position="94"/>
    </location>
    <ligand>
        <name>Mg(2+)</name>
        <dbReference type="ChEBI" id="CHEBI:18420"/>
        <label>1</label>
        <note>catalytic</note>
    </ligand>
</feature>
<dbReference type="PROSITE" id="PS00629">
    <property type="entry name" value="IMP_1"/>
    <property type="match status" value="1"/>
</dbReference>
<dbReference type="PANTHER" id="PTHR20854:SF4">
    <property type="entry name" value="INOSITOL-1-MONOPHOSPHATASE-RELATED"/>
    <property type="match status" value="1"/>
</dbReference>
<evidence type="ECO:0000256" key="2">
    <source>
        <dbReference type="ARBA" id="ARBA00022801"/>
    </source>
</evidence>
<evidence type="ECO:0000256" key="3">
    <source>
        <dbReference type="ARBA" id="ARBA00022842"/>
    </source>
</evidence>
<gene>
    <name evidence="5" type="ORF">FNQ90_23725</name>
</gene>
<dbReference type="SUPFAM" id="SSF56655">
    <property type="entry name" value="Carbohydrate phosphatase"/>
    <property type="match status" value="1"/>
</dbReference>
<reference evidence="6" key="1">
    <citation type="submission" date="2019-10" db="EMBL/GenBank/DDBJ databases">
        <title>Streptomyces sp. nov., a novel actinobacterium isolated from alkaline environment.</title>
        <authorList>
            <person name="Golinska P."/>
        </authorList>
    </citation>
    <scope>NUCLEOTIDE SEQUENCE [LARGE SCALE GENOMIC DNA]</scope>
    <source>
        <strain evidence="6">DSM 42118</strain>
    </source>
</reference>
<dbReference type="RefSeq" id="WP_323380155.1">
    <property type="nucleotide sequence ID" value="NZ_VKHT01001321.1"/>
</dbReference>
<dbReference type="InterPro" id="IPR000760">
    <property type="entry name" value="Inositol_monophosphatase-like"/>
</dbReference>
<evidence type="ECO:0000256" key="1">
    <source>
        <dbReference type="ARBA" id="ARBA00022723"/>
    </source>
</evidence>
<feature type="binding site" evidence="4">
    <location>
        <position position="71"/>
    </location>
    <ligand>
        <name>Mg(2+)</name>
        <dbReference type="ChEBI" id="CHEBI:18420"/>
        <label>1</label>
        <note>catalytic</note>
    </ligand>
</feature>
<dbReference type="AlphaFoldDB" id="A0A7W3THQ2"/>
<feature type="binding site" evidence="4">
    <location>
        <position position="97"/>
    </location>
    <ligand>
        <name>Mg(2+)</name>
        <dbReference type="ChEBI" id="CHEBI:18420"/>
        <label>1</label>
        <note>catalytic</note>
    </ligand>
</feature>
<dbReference type="Pfam" id="PF00459">
    <property type="entry name" value="Inositol_P"/>
    <property type="match status" value="1"/>
</dbReference>
<dbReference type="GO" id="GO:0006020">
    <property type="term" value="P:inositol metabolic process"/>
    <property type="evidence" value="ECO:0007669"/>
    <property type="project" value="TreeGrafter"/>
</dbReference>
<sequence length="121" mass="13291">MIDAQVGAAVPEVIRRIVAEEVVPRRRRLAEHDILLKTGPNDLVTVADREVERRLTEELTALLPGSLVVGEEGVHEDPGRYAALESEDPVWIVDPVDGTRQFVRGEPGFCTMVALARAGRV</sequence>
<keyword evidence="1 4" id="KW-0479">Metal-binding</keyword>
<proteinExistence type="predicted"/>
<name>A0A7W3THQ2_9ACTN</name>
<dbReference type="PRINTS" id="PR00377">
    <property type="entry name" value="IMPHPHTASES"/>
</dbReference>
<dbReference type="GO" id="GO:0007165">
    <property type="term" value="P:signal transduction"/>
    <property type="evidence" value="ECO:0007669"/>
    <property type="project" value="TreeGrafter"/>
</dbReference>
<feature type="non-terminal residue" evidence="5">
    <location>
        <position position="121"/>
    </location>
</feature>
<comment type="caution">
    <text evidence="5">The sequence shown here is derived from an EMBL/GenBank/DDBJ whole genome shotgun (WGS) entry which is preliminary data.</text>
</comment>
<dbReference type="InterPro" id="IPR020583">
    <property type="entry name" value="Inositol_monoP_metal-BS"/>
</dbReference>
<accession>A0A7W3THQ2</accession>
<evidence type="ECO:0000313" key="6">
    <source>
        <dbReference type="Proteomes" id="UP000538929"/>
    </source>
</evidence>
<dbReference type="PANTHER" id="PTHR20854">
    <property type="entry name" value="INOSITOL MONOPHOSPHATASE"/>
    <property type="match status" value="1"/>
</dbReference>
<protein>
    <submittedName>
        <fullName evidence="5">Inositol monophosphatase</fullName>
    </submittedName>
</protein>
<dbReference type="GO" id="GO:0046872">
    <property type="term" value="F:metal ion binding"/>
    <property type="evidence" value="ECO:0007669"/>
    <property type="project" value="UniProtKB-KW"/>
</dbReference>
<dbReference type="GO" id="GO:0008934">
    <property type="term" value="F:inositol monophosphate 1-phosphatase activity"/>
    <property type="evidence" value="ECO:0007669"/>
    <property type="project" value="TreeGrafter"/>
</dbReference>
<dbReference type="Gene3D" id="3.30.540.10">
    <property type="entry name" value="Fructose-1,6-Bisphosphatase, subunit A, domain 1"/>
    <property type="match status" value="1"/>
</dbReference>
<dbReference type="Proteomes" id="UP000538929">
    <property type="component" value="Unassembled WGS sequence"/>
</dbReference>
<organism evidence="5 6">
    <name type="scientific">Streptomyces alkaliphilus</name>
    <dbReference type="NCBI Taxonomy" id="1472722"/>
    <lineage>
        <taxon>Bacteria</taxon>
        <taxon>Bacillati</taxon>
        <taxon>Actinomycetota</taxon>
        <taxon>Actinomycetes</taxon>
        <taxon>Kitasatosporales</taxon>
        <taxon>Streptomycetaceae</taxon>
        <taxon>Streptomyces</taxon>
    </lineage>
</organism>